<dbReference type="PANTHER" id="PTHR43649">
    <property type="entry name" value="ARABINOSE-BINDING PROTEIN-RELATED"/>
    <property type="match status" value="1"/>
</dbReference>
<dbReference type="InterPro" id="IPR006059">
    <property type="entry name" value="SBP"/>
</dbReference>
<evidence type="ECO:0000313" key="2">
    <source>
        <dbReference type="Proteomes" id="UP000217507"/>
    </source>
</evidence>
<protein>
    <submittedName>
        <fullName evidence="1">Sugar ABC transporter, periplasmic sugar-binding protein</fullName>
    </submittedName>
</protein>
<dbReference type="PANTHER" id="PTHR43649:SF30">
    <property type="entry name" value="ABC TRANSPORTER SUBSTRATE-BINDING PROTEIN"/>
    <property type="match status" value="1"/>
</dbReference>
<reference evidence="1 2" key="1">
    <citation type="submission" date="2017-06" db="EMBL/GenBank/DDBJ databases">
        <title>Genome sequencing of cyanobaciteial culture collection at National Institute for Environmental Studies (NIES).</title>
        <authorList>
            <person name="Hirose Y."/>
            <person name="Shimura Y."/>
            <person name="Fujisawa T."/>
            <person name="Nakamura Y."/>
            <person name="Kawachi M."/>
        </authorList>
    </citation>
    <scope>NUCLEOTIDE SEQUENCE [LARGE SCALE GENOMIC DNA]</scope>
    <source>
        <strain evidence="1 2">NIES-23</strain>
    </source>
</reference>
<dbReference type="CDD" id="cd14748">
    <property type="entry name" value="PBP2_UgpB"/>
    <property type="match status" value="1"/>
</dbReference>
<dbReference type="Gene3D" id="3.40.190.10">
    <property type="entry name" value="Periplasmic binding protein-like II"/>
    <property type="match status" value="2"/>
</dbReference>
<evidence type="ECO:0000313" key="1">
    <source>
        <dbReference type="EMBL" id="BAY68343.1"/>
    </source>
</evidence>
<accession>A0A1Z4KHI7</accession>
<sequence>MISIIFLSRIIQHFNLATRYLLIALTLTMCLILSACQSTIQAQSSIINLTLWHGINPPSNRDVFQQLVDKFNQTHPDIHIESLYAGQLEQQIPKVLTAVVGNVPPDILFFNPQITGQLVDLAAIRPLEEWLDKSPLKAEIIPNCFGEMELDGHIWSVPLFAGNVGIFYRPDLFKAAGITELPRTWEELRQVAKKLTIDRNGDRIPDQYGMLMPLGKGEWTVFTWFPFLLSSDGTIVENNHPSLINPGAIAALQFWQNLIQDGSAKLSAPERGYEEDDFVAGRVAMQLTGPWTSIMKSQVDFDVLPIPINLHPASVLASGNMFVMKTTPQKEQAAWKFLEYILSEQFQTEWSIGSGFLPVNLKSIQSPAYQEAIRQKPALQVFLEQMAVSGSRPIISGYSRLSESLGRAIEATMLGASPESALKKAQAHLDLF</sequence>
<gene>
    <name evidence="1" type="ORF">NIES23_11290</name>
</gene>
<dbReference type="EMBL" id="AP018216">
    <property type="protein sequence ID" value="BAY68343.1"/>
    <property type="molecule type" value="Genomic_DNA"/>
</dbReference>
<dbReference type="SUPFAM" id="SSF53850">
    <property type="entry name" value="Periplasmic binding protein-like II"/>
    <property type="match status" value="1"/>
</dbReference>
<proteinExistence type="predicted"/>
<dbReference type="AlphaFoldDB" id="A0A1Z4KHI7"/>
<dbReference type="InterPro" id="IPR050490">
    <property type="entry name" value="Bact_solute-bd_prot1"/>
</dbReference>
<name>A0A1Z4KHI7_ANAVA</name>
<dbReference type="Pfam" id="PF01547">
    <property type="entry name" value="SBP_bac_1"/>
    <property type="match status" value="1"/>
</dbReference>
<dbReference type="Proteomes" id="UP000217507">
    <property type="component" value="Chromosome"/>
</dbReference>
<organism evidence="1 2">
    <name type="scientific">Trichormus variabilis NIES-23</name>
    <dbReference type="NCBI Taxonomy" id="1973479"/>
    <lineage>
        <taxon>Bacteria</taxon>
        <taxon>Bacillati</taxon>
        <taxon>Cyanobacteriota</taxon>
        <taxon>Cyanophyceae</taxon>
        <taxon>Nostocales</taxon>
        <taxon>Nostocaceae</taxon>
        <taxon>Trichormus</taxon>
    </lineage>
</organism>